<accession>F3PVU5</accession>
<proteinExistence type="predicted"/>
<reference evidence="1 2" key="1">
    <citation type="submission" date="2011-02" db="EMBL/GenBank/DDBJ databases">
        <authorList>
            <person name="Weinstock G."/>
            <person name="Sodergren E."/>
            <person name="Clifton S."/>
            <person name="Fulton L."/>
            <person name="Fulton B."/>
            <person name="Courtney L."/>
            <person name="Fronick C."/>
            <person name="Harrison M."/>
            <person name="Strong C."/>
            <person name="Farmer C."/>
            <person name="Delahaunty K."/>
            <person name="Markovic C."/>
            <person name="Hall O."/>
            <person name="Minx P."/>
            <person name="Tomlinson C."/>
            <person name="Mitreva M."/>
            <person name="Hou S."/>
            <person name="Chen J."/>
            <person name="Wollam A."/>
            <person name="Pepin K.H."/>
            <person name="Johnson M."/>
            <person name="Bhonagiri V."/>
            <person name="Zhang X."/>
            <person name="Suruliraj S."/>
            <person name="Warren W."/>
            <person name="Chinwalla A."/>
            <person name="Mardis E.R."/>
            <person name="Wilson R.K."/>
        </authorList>
    </citation>
    <scope>NUCLEOTIDE SEQUENCE [LARGE SCALE GENOMIC DNA]</scope>
    <source>
        <strain evidence="1 2">YIT 12057</strain>
    </source>
</reference>
<dbReference type="Proteomes" id="UP000003416">
    <property type="component" value="Unassembled WGS sequence"/>
</dbReference>
<name>F3PVU5_9BACE</name>
<dbReference type="STRING" id="763034.HMPREF9446_02873"/>
<sequence length="43" mass="5178">MNLQKDSLEFLKIILGDDISVWALRYFFIEKLDNQMKRGIFVE</sequence>
<evidence type="ECO:0000313" key="2">
    <source>
        <dbReference type="Proteomes" id="UP000003416"/>
    </source>
</evidence>
<organism evidence="1 2">
    <name type="scientific">Bacteroides fluxus YIT 12057</name>
    <dbReference type="NCBI Taxonomy" id="763034"/>
    <lineage>
        <taxon>Bacteria</taxon>
        <taxon>Pseudomonadati</taxon>
        <taxon>Bacteroidota</taxon>
        <taxon>Bacteroidia</taxon>
        <taxon>Bacteroidales</taxon>
        <taxon>Bacteroidaceae</taxon>
        <taxon>Bacteroides</taxon>
    </lineage>
</organism>
<gene>
    <name evidence="1" type="ORF">HMPREF9446_02873</name>
</gene>
<protein>
    <submittedName>
        <fullName evidence="1">Uncharacterized protein</fullName>
    </submittedName>
</protein>
<dbReference type="HOGENOM" id="CLU_3229602_0_0_10"/>
<dbReference type="AlphaFoldDB" id="F3PVU5"/>
<dbReference type="EMBL" id="AFBN01000082">
    <property type="protein sequence ID" value="EGF53459.1"/>
    <property type="molecule type" value="Genomic_DNA"/>
</dbReference>
<comment type="caution">
    <text evidence="1">The sequence shown here is derived from an EMBL/GenBank/DDBJ whole genome shotgun (WGS) entry which is preliminary data.</text>
</comment>
<keyword evidence="2" id="KW-1185">Reference proteome</keyword>
<evidence type="ECO:0000313" key="1">
    <source>
        <dbReference type="EMBL" id="EGF53459.1"/>
    </source>
</evidence>